<evidence type="ECO:0000256" key="9">
    <source>
        <dbReference type="ARBA" id="ARBA00022692"/>
    </source>
</evidence>
<evidence type="ECO:0000256" key="23">
    <source>
        <dbReference type="ARBA" id="ARBA00047682"/>
    </source>
</evidence>
<evidence type="ECO:0000256" key="24">
    <source>
        <dbReference type="ARBA" id="ARBA00049138"/>
    </source>
</evidence>
<feature type="domain" description="Cytochrome b5 heme-binding" evidence="27">
    <location>
        <begin position="17"/>
        <end position="93"/>
    </location>
</feature>
<dbReference type="Gene3D" id="2.40.30.10">
    <property type="entry name" value="Translation factors"/>
    <property type="match status" value="1"/>
</dbReference>
<dbReference type="OrthoDB" id="432685at2759"/>
<dbReference type="InterPro" id="IPR001834">
    <property type="entry name" value="CBR-like"/>
</dbReference>
<dbReference type="InterPro" id="IPR018506">
    <property type="entry name" value="Cyt_B5_heme-BS"/>
</dbReference>
<dbReference type="CDD" id="cd06183">
    <property type="entry name" value="cyt_b5_reduct_like"/>
    <property type="match status" value="1"/>
</dbReference>
<dbReference type="Gene3D" id="3.10.120.10">
    <property type="entry name" value="Cytochrome b5-like heme/steroid binding domain"/>
    <property type="match status" value="1"/>
</dbReference>
<evidence type="ECO:0000256" key="18">
    <source>
        <dbReference type="ARBA" id="ARBA00023136"/>
    </source>
</evidence>
<keyword evidence="12 25" id="KW-0274">FAD</keyword>
<evidence type="ECO:0000256" key="7">
    <source>
        <dbReference type="ARBA" id="ARBA00022630"/>
    </source>
</evidence>
<evidence type="ECO:0000256" key="10">
    <source>
        <dbReference type="ARBA" id="ARBA00022723"/>
    </source>
</evidence>
<evidence type="ECO:0000256" key="15">
    <source>
        <dbReference type="ARBA" id="ARBA00023004"/>
    </source>
</evidence>
<keyword evidence="14" id="KW-0560">Oxidoreductase</keyword>
<evidence type="ECO:0000256" key="8">
    <source>
        <dbReference type="ARBA" id="ARBA00022679"/>
    </source>
</evidence>
<keyword evidence="13" id="KW-1133">Transmembrane helix</keyword>
<evidence type="ECO:0000256" key="6">
    <source>
        <dbReference type="ARBA" id="ARBA00022617"/>
    </source>
</evidence>
<evidence type="ECO:0000256" key="5">
    <source>
        <dbReference type="ARBA" id="ARBA00012011"/>
    </source>
</evidence>
<dbReference type="GO" id="GO:0016740">
    <property type="term" value="F:transferase activity"/>
    <property type="evidence" value="ECO:0007669"/>
    <property type="project" value="UniProtKB-KW"/>
</dbReference>
<reference evidence="29" key="1">
    <citation type="submission" date="2022-11" db="EMBL/GenBank/DDBJ databases">
        <authorList>
            <person name="Petersen C."/>
        </authorList>
    </citation>
    <scope>NUCLEOTIDE SEQUENCE</scope>
    <source>
        <strain evidence="29">IBT 30761</strain>
    </source>
</reference>
<dbReference type="Proteomes" id="UP001149074">
    <property type="component" value="Unassembled WGS sequence"/>
</dbReference>
<feature type="binding site" evidence="25">
    <location>
        <position position="294"/>
    </location>
    <ligand>
        <name>FAD</name>
        <dbReference type="ChEBI" id="CHEBI:57692"/>
    </ligand>
</feature>
<dbReference type="PRINTS" id="PR00406">
    <property type="entry name" value="CYTB5RDTASE"/>
</dbReference>
<dbReference type="EC" id="1.6.2.2" evidence="5"/>
<comment type="catalytic activity">
    <reaction evidence="23">
        <text>2 Fe(III)-[cytochrome b5] + NADH = 2 Fe(II)-[cytochrome b5] + NAD(+) + H(+)</text>
        <dbReference type="Rhea" id="RHEA:46680"/>
        <dbReference type="Rhea" id="RHEA-COMP:10438"/>
        <dbReference type="Rhea" id="RHEA-COMP:10439"/>
        <dbReference type="ChEBI" id="CHEBI:15378"/>
        <dbReference type="ChEBI" id="CHEBI:29033"/>
        <dbReference type="ChEBI" id="CHEBI:29034"/>
        <dbReference type="ChEBI" id="CHEBI:57540"/>
        <dbReference type="ChEBI" id="CHEBI:57945"/>
        <dbReference type="EC" id="1.6.2.2"/>
    </reaction>
</comment>
<dbReference type="SMART" id="SM01117">
    <property type="entry name" value="Cyt-b5"/>
    <property type="match status" value="1"/>
</dbReference>
<dbReference type="InterPro" id="IPR001709">
    <property type="entry name" value="Flavoprot_Pyr_Nucl_cyt_Rdtase"/>
</dbReference>
<dbReference type="Gene3D" id="3.40.50.80">
    <property type="entry name" value="Nucleotide-binding domain of ferredoxin-NADP reductase (FNR) module"/>
    <property type="match status" value="1"/>
</dbReference>
<evidence type="ECO:0000256" key="2">
    <source>
        <dbReference type="ARBA" id="ARBA00004572"/>
    </source>
</evidence>
<gene>
    <name evidence="29" type="ORF">N7532_001205</name>
</gene>
<evidence type="ECO:0000256" key="17">
    <source>
        <dbReference type="ARBA" id="ARBA00023128"/>
    </source>
</evidence>
<proteinExistence type="inferred from homology"/>
<comment type="catalytic activity">
    <reaction evidence="24">
        <text>2 Fe(3+)-[Dph3] + NADH = 2 Fe(2+)-[Dph3] + NAD(+) + H(+)</text>
        <dbReference type="Rhea" id="RHEA:71231"/>
        <dbReference type="Rhea" id="RHEA-COMP:18002"/>
        <dbReference type="Rhea" id="RHEA-COMP:18003"/>
        <dbReference type="ChEBI" id="CHEBI:15378"/>
        <dbReference type="ChEBI" id="CHEBI:29033"/>
        <dbReference type="ChEBI" id="CHEBI:29034"/>
        <dbReference type="ChEBI" id="CHEBI:57540"/>
        <dbReference type="ChEBI" id="CHEBI:57945"/>
        <dbReference type="ChEBI" id="CHEBI:83228"/>
    </reaction>
    <physiologicalReaction direction="left-to-right" evidence="24">
        <dbReference type="Rhea" id="RHEA:71232"/>
    </physiologicalReaction>
</comment>
<dbReference type="PROSITE" id="PS00191">
    <property type="entry name" value="CYTOCHROME_B5_1"/>
    <property type="match status" value="1"/>
</dbReference>
<keyword evidence="18" id="KW-0472">Membrane</keyword>
<keyword evidence="16" id="KW-0520">NAD</keyword>
<dbReference type="Pfam" id="PF00175">
    <property type="entry name" value="NAD_binding_1"/>
    <property type="match status" value="1"/>
</dbReference>
<protein>
    <recommendedName>
        <fullName evidence="21">NADH-cytochrome b5 reductase 1</fullName>
        <ecNumber evidence="5">1.6.2.2</ecNumber>
    </recommendedName>
    <alternativeName>
        <fullName evidence="22">Microsomal cytochrome b reductase</fullName>
    </alternativeName>
</protein>
<dbReference type="InterPro" id="IPR008333">
    <property type="entry name" value="Cbr1-like_FAD-bd_dom"/>
</dbReference>
<dbReference type="SUPFAM" id="SSF55856">
    <property type="entry name" value="Cytochrome b5-like heme/steroid binding domain"/>
    <property type="match status" value="1"/>
</dbReference>
<evidence type="ECO:0000256" key="21">
    <source>
        <dbReference type="ARBA" id="ARBA00039438"/>
    </source>
</evidence>
<dbReference type="GO" id="GO:0005783">
    <property type="term" value="C:endoplasmic reticulum"/>
    <property type="evidence" value="ECO:0007669"/>
    <property type="project" value="TreeGrafter"/>
</dbReference>
<keyword evidence="6 26" id="KW-0349">Heme</keyword>
<feature type="binding site" evidence="25">
    <location>
        <position position="302"/>
    </location>
    <ligand>
        <name>FAD</name>
        <dbReference type="ChEBI" id="CHEBI:57692"/>
    </ligand>
</feature>
<feature type="binding site" evidence="25">
    <location>
        <position position="277"/>
    </location>
    <ligand>
        <name>FAD</name>
        <dbReference type="ChEBI" id="CHEBI:57692"/>
    </ligand>
</feature>
<evidence type="ECO:0000256" key="1">
    <source>
        <dbReference type="ARBA" id="ARBA00001974"/>
    </source>
</evidence>
<comment type="subunit">
    <text evidence="20">Monomer. Component of the 2-(3-amino-3-carboxypropyl)histidine synthase complex composed of DPH1, DPH2, DPH3 and a NADH-dependent reductase, predominantly CBR1.</text>
</comment>
<dbReference type="PRINTS" id="PR00371">
    <property type="entry name" value="FPNCR"/>
</dbReference>
<dbReference type="InterPro" id="IPR017938">
    <property type="entry name" value="Riboflavin_synthase-like_b-brl"/>
</dbReference>
<keyword evidence="15 26" id="KW-0408">Iron</keyword>
<evidence type="ECO:0000259" key="27">
    <source>
        <dbReference type="PROSITE" id="PS50255"/>
    </source>
</evidence>
<name>A0A9W9KLH6_9EURO</name>
<dbReference type="GO" id="GO:0005741">
    <property type="term" value="C:mitochondrial outer membrane"/>
    <property type="evidence" value="ECO:0007669"/>
    <property type="project" value="UniProtKB-SubCell"/>
</dbReference>
<evidence type="ECO:0000256" key="11">
    <source>
        <dbReference type="ARBA" id="ARBA00022787"/>
    </source>
</evidence>
<dbReference type="Pfam" id="PF00970">
    <property type="entry name" value="FAD_binding_6"/>
    <property type="match status" value="1"/>
</dbReference>
<feature type="binding site" evidence="25">
    <location>
        <position position="275"/>
    </location>
    <ligand>
        <name>FAD</name>
        <dbReference type="ChEBI" id="CHEBI:57692"/>
    </ligand>
</feature>
<dbReference type="FunFam" id="3.40.50.80:FF:000019">
    <property type="entry name" value="NADH-cytochrome b5 reductase"/>
    <property type="match status" value="1"/>
</dbReference>
<evidence type="ECO:0000313" key="29">
    <source>
        <dbReference type="EMBL" id="KAJ5110670.1"/>
    </source>
</evidence>
<keyword evidence="11" id="KW-1000">Mitochondrion outer membrane</keyword>
<keyword evidence="10 26" id="KW-0479">Metal-binding</keyword>
<dbReference type="FunFam" id="2.40.30.10:FF:000032">
    <property type="entry name" value="NADH-cytochrome b5 reductase"/>
    <property type="match status" value="1"/>
</dbReference>
<dbReference type="PROSITE" id="PS51384">
    <property type="entry name" value="FAD_FR"/>
    <property type="match status" value="1"/>
</dbReference>
<evidence type="ECO:0000256" key="20">
    <source>
        <dbReference type="ARBA" id="ARBA00038836"/>
    </source>
</evidence>
<dbReference type="PROSITE" id="PS50255">
    <property type="entry name" value="CYTOCHROME_B5_2"/>
    <property type="match status" value="1"/>
</dbReference>
<reference evidence="29" key="2">
    <citation type="journal article" date="2023" name="IMA Fungus">
        <title>Comparative genomic study of the Penicillium genus elucidates a diverse pangenome and 15 lateral gene transfer events.</title>
        <authorList>
            <person name="Petersen C."/>
            <person name="Sorensen T."/>
            <person name="Nielsen M.R."/>
            <person name="Sondergaard T.E."/>
            <person name="Sorensen J.L."/>
            <person name="Fitzpatrick D.A."/>
            <person name="Frisvad J.C."/>
            <person name="Nielsen K.L."/>
        </authorList>
    </citation>
    <scope>NUCLEOTIDE SEQUENCE</scope>
    <source>
        <strain evidence="29">IBT 30761</strain>
    </source>
</reference>
<evidence type="ECO:0000256" key="16">
    <source>
        <dbReference type="ARBA" id="ARBA00023027"/>
    </source>
</evidence>
<dbReference type="SUPFAM" id="SSF52343">
    <property type="entry name" value="Ferredoxin reductase-like, C-terminal NADP-linked domain"/>
    <property type="match status" value="1"/>
</dbReference>
<evidence type="ECO:0000259" key="28">
    <source>
        <dbReference type="PROSITE" id="PS51384"/>
    </source>
</evidence>
<evidence type="ECO:0000313" key="30">
    <source>
        <dbReference type="Proteomes" id="UP001149074"/>
    </source>
</evidence>
<evidence type="ECO:0000256" key="14">
    <source>
        <dbReference type="ARBA" id="ARBA00023002"/>
    </source>
</evidence>
<dbReference type="GO" id="GO:0046872">
    <property type="term" value="F:metal ion binding"/>
    <property type="evidence" value="ECO:0007669"/>
    <property type="project" value="UniProtKB-UniRule"/>
</dbReference>
<evidence type="ECO:0000256" key="26">
    <source>
        <dbReference type="RuleBase" id="RU362121"/>
    </source>
</evidence>
<keyword evidence="8" id="KW-0808">Transferase</keyword>
<evidence type="ECO:0000256" key="22">
    <source>
        <dbReference type="ARBA" id="ARBA00041901"/>
    </source>
</evidence>
<evidence type="ECO:0000256" key="4">
    <source>
        <dbReference type="ARBA" id="ARBA00006105"/>
    </source>
</evidence>
<evidence type="ECO:0000256" key="3">
    <source>
        <dbReference type="ARBA" id="ARBA00005156"/>
    </source>
</evidence>
<dbReference type="PANTHER" id="PTHR19370:SF178">
    <property type="entry name" value="CYTOCHROME-B5 REDUCTASE"/>
    <property type="match status" value="1"/>
</dbReference>
<comment type="caution">
    <text evidence="29">The sequence shown here is derived from an EMBL/GenBank/DDBJ whole genome shotgun (WGS) entry which is preliminary data.</text>
</comment>
<keyword evidence="7 25" id="KW-0285">Flavoprotein</keyword>
<sequence>MVEAKELKAQWQTQTELPEYTLKDVTAHNSKSDCWIVIHGQVFDITEYLQDHPGGAEALVEVAGKDATAEYEDVGHSEDAHEIMQPYLVGTLKDAQQYVRPKSVRVVSQKTEEKKLSSSSSLRTLAVAASALTLIPAYFVCSKGINFPRHPHQIHTLHLPRGGFVNGFLAASIICGSIGAVVAKQASRFTKIESGFMRYPPRIKAKKVIRDDPHLTRGFLQPQTYQRLPLVEKTALSPNVYRFIFALPDSTSVLGLPIGQHVAIKAGINGTTVTRSYTPTSNNLDKGRLELVVKCYPDGLLSGYLANLSIGDEVDFRGPKGAMKYTEGLCRRIGMVAGGTGITPMYQLIRAICENESDTTEISLVYANRSESDILLRDELENFARRYPKNFKLWYMLDTPPENWKYGSGYVDQNVLREQLPGPASETKILLCGPPGMVSATKRNLEALGFTKPGSVSKMSDEVFCF</sequence>
<evidence type="ECO:0000256" key="12">
    <source>
        <dbReference type="ARBA" id="ARBA00022827"/>
    </source>
</evidence>
<keyword evidence="30" id="KW-1185">Reference proteome</keyword>
<feature type="binding site" evidence="25">
    <location>
        <position position="292"/>
    </location>
    <ligand>
        <name>FAD</name>
        <dbReference type="ChEBI" id="CHEBI:57692"/>
    </ligand>
</feature>
<dbReference type="InterPro" id="IPR001433">
    <property type="entry name" value="OxRdtase_FAD/NAD-bd"/>
</dbReference>
<comment type="similarity">
    <text evidence="26">Belongs to the cytochrome b5 family.</text>
</comment>
<comment type="subcellular location">
    <subcellularLocation>
        <location evidence="2">Mitochondrion outer membrane</location>
        <topology evidence="2">Single-pass membrane protein</topology>
    </subcellularLocation>
</comment>
<comment type="similarity">
    <text evidence="4">Belongs to the flavoprotein pyridine nucleotide cytochrome reductase family.</text>
</comment>
<dbReference type="SUPFAM" id="SSF63380">
    <property type="entry name" value="Riboflavin synthase domain-like"/>
    <property type="match status" value="1"/>
</dbReference>
<comment type="pathway">
    <text evidence="3">Protein modification; peptidyl-diphthamide biosynthesis.</text>
</comment>
<accession>A0A9W9KLH6</accession>
<organism evidence="29 30">
    <name type="scientific">Penicillium argentinense</name>
    <dbReference type="NCBI Taxonomy" id="1131581"/>
    <lineage>
        <taxon>Eukaryota</taxon>
        <taxon>Fungi</taxon>
        <taxon>Dikarya</taxon>
        <taxon>Ascomycota</taxon>
        <taxon>Pezizomycotina</taxon>
        <taxon>Eurotiomycetes</taxon>
        <taxon>Eurotiomycetidae</taxon>
        <taxon>Eurotiales</taxon>
        <taxon>Aspergillaceae</taxon>
        <taxon>Penicillium</taxon>
    </lineage>
</organism>
<dbReference type="EMBL" id="JAPQKI010000002">
    <property type="protein sequence ID" value="KAJ5110670.1"/>
    <property type="molecule type" value="Genomic_DNA"/>
</dbReference>
<comment type="cofactor">
    <cofactor evidence="1 25">
        <name>FAD</name>
        <dbReference type="ChEBI" id="CHEBI:57692"/>
    </cofactor>
</comment>
<dbReference type="Pfam" id="PF00173">
    <property type="entry name" value="Cyt-b5"/>
    <property type="match status" value="1"/>
</dbReference>
<dbReference type="PRINTS" id="PR00363">
    <property type="entry name" value="CYTOCHROMEB5"/>
</dbReference>
<dbReference type="FunFam" id="3.10.120.10:FF:000002">
    <property type="entry name" value="Cytochrome b5 type B"/>
    <property type="match status" value="1"/>
</dbReference>
<dbReference type="RefSeq" id="XP_056478740.1">
    <property type="nucleotide sequence ID" value="XM_056613699.1"/>
</dbReference>
<keyword evidence="9" id="KW-0812">Transmembrane</keyword>
<dbReference type="AlphaFoldDB" id="A0A9W9KLH6"/>
<feature type="domain" description="FAD-binding FR-type" evidence="28">
    <location>
        <begin position="223"/>
        <end position="326"/>
    </location>
</feature>
<dbReference type="PANTHER" id="PTHR19370">
    <property type="entry name" value="NADH-CYTOCHROME B5 REDUCTASE"/>
    <property type="match status" value="1"/>
</dbReference>
<dbReference type="GO" id="GO:0020037">
    <property type="term" value="F:heme binding"/>
    <property type="evidence" value="ECO:0007669"/>
    <property type="project" value="UniProtKB-UniRule"/>
</dbReference>
<evidence type="ECO:0000256" key="19">
    <source>
        <dbReference type="ARBA" id="ARBA00037104"/>
    </source>
</evidence>
<dbReference type="InterPro" id="IPR039261">
    <property type="entry name" value="FNR_nucleotide-bd"/>
</dbReference>
<dbReference type="InterPro" id="IPR001199">
    <property type="entry name" value="Cyt_B5-like_heme/steroid-bd"/>
</dbReference>
<dbReference type="GeneID" id="81352678"/>
<dbReference type="GO" id="GO:0090524">
    <property type="term" value="F:cytochrome-b5 reductase activity, acting on NADH"/>
    <property type="evidence" value="ECO:0007669"/>
    <property type="project" value="UniProtKB-EC"/>
</dbReference>
<keyword evidence="17" id="KW-0496">Mitochondrion</keyword>
<dbReference type="InterPro" id="IPR017927">
    <property type="entry name" value="FAD-bd_FR_type"/>
</dbReference>
<evidence type="ECO:0000256" key="13">
    <source>
        <dbReference type="ARBA" id="ARBA00022989"/>
    </source>
</evidence>
<dbReference type="InterPro" id="IPR036400">
    <property type="entry name" value="Cyt_B5-like_heme/steroid_sf"/>
</dbReference>
<feature type="binding site" evidence="25">
    <location>
        <position position="343"/>
    </location>
    <ligand>
        <name>FAD</name>
        <dbReference type="ChEBI" id="CHEBI:57692"/>
    </ligand>
</feature>
<evidence type="ECO:0000256" key="25">
    <source>
        <dbReference type="PIRSR" id="PIRSR601834-1"/>
    </source>
</evidence>
<comment type="function">
    <text evidence="19">NADH-dependent reductase for DPH3 and cytochrome b5. Required for the first step of diphthamide biosynthesis, a post-translational modification of histidine which occurs in elongation factor 2. DPH1 and DPH2 transfer a 3-amino-3-carboxypropyl (ACP) group from S-adenosyl-L-methionine (SAM) to a histidine residue, the reaction is assisted by a reduction system comprising DPH3 and a NADH-dependent reductase, predominantly CBR1. By reducing DPH3, also involved in the formation of the tRNA wobble base modification mcm5s 2U (5-methoxycarbonylmethyl-2-thiouridine), mediated by the elongator complex. The cytochrome b5/NADH cytochrome b5 reductase electron transfer system supports the catalytic activity of several sterol biosynthetic enzymes.</text>
</comment>